<feature type="domain" description="Mab-21-like HhH/H2TH-like" evidence="15">
    <location>
        <begin position="392"/>
        <end position="484"/>
    </location>
</feature>
<name>A0A9J7EMP7_SPOLT</name>
<keyword evidence="9" id="KW-0460">Magnesium</keyword>
<dbReference type="SMART" id="SM01265">
    <property type="entry name" value="Mab-21"/>
    <property type="match status" value="1"/>
</dbReference>
<keyword evidence="5" id="KW-0548">Nucleotidyltransferase</keyword>
<dbReference type="Proteomes" id="UP000301870">
    <property type="component" value="Unplaced"/>
</dbReference>
<feature type="transmembrane region" description="Helical" evidence="13">
    <location>
        <begin position="20"/>
        <end position="45"/>
    </location>
</feature>
<accession>A0A9J7EMP7</accession>
<evidence type="ECO:0000259" key="15">
    <source>
        <dbReference type="Pfam" id="PF20266"/>
    </source>
</evidence>
<dbReference type="GeneID" id="111361991"/>
<evidence type="ECO:0000256" key="3">
    <source>
        <dbReference type="ARBA" id="ARBA00008307"/>
    </source>
</evidence>
<evidence type="ECO:0000256" key="1">
    <source>
        <dbReference type="ARBA" id="ARBA00001936"/>
    </source>
</evidence>
<proteinExistence type="inferred from homology"/>
<gene>
    <name evidence="17" type="primary">LOC111361991</name>
</gene>
<feature type="region of interest" description="Disordered" evidence="12">
    <location>
        <begin position="45"/>
        <end position="82"/>
    </location>
</feature>
<organism evidence="16 17">
    <name type="scientific">Spodoptera litura</name>
    <name type="common">Asian cotton leafworm</name>
    <dbReference type="NCBI Taxonomy" id="69820"/>
    <lineage>
        <taxon>Eukaryota</taxon>
        <taxon>Metazoa</taxon>
        <taxon>Ecdysozoa</taxon>
        <taxon>Arthropoda</taxon>
        <taxon>Hexapoda</taxon>
        <taxon>Insecta</taxon>
        <taxon>Pterygota</taxon>
        <taxon>Neoptera</taxon>
        <taxon>Endopterygota</taxon>
        <taxon>Lepidoptera</taxon>
        <taxon>Glossata</taxon>
        <taxon>Ditrysia</taxon>
        <taxon>Noctuoidea</taxon>
        <taxon>Noctuidae</taxon>
        <taxon>Amphipyrinae</taxon>
        <taxon>Spodoptera</taxon>
    </lineage>
</organism>
<evidence type="ECO:0000256" key="12">
    <source>
        <dbReference type="SAM" id="MobiDB-lite"/>
    </source>
</evidence>
<dbReference type="GO" id="GO:0046872">
    <property type="term" value="F:metal ion binding"/>
    <property type="evidence" value="ECO:0007669"/>
    <property type="project" value="UniProtKB-KW"/>
</dbReference>
<evidence type="ECO:0000256" key="9">
    <source>
        <dbReference type="ARBA" id="ARBA00022842"/>
    </source>
</evidence>
<evidence type="ECO:0000256" key="13">
    <source>
        <dbReference type="SAM" id="Phobius"/>
    </source>
</evidence>
<sequence length="520" mass="59875">MNNNNRNNNNNNNPEENGGANPWAIAAGIGLAGAIVGGTISYLMSGSKEKEPEHRSPQSPSVEERMIRNTASTSRSNSSEDTAVSSYLSDLLGRMSTSRGGPFTSTMSIEECHNIPENPVITNLNSLLSDIYVRYIKLSDFDTHYRVFDTIFQAVHKKMKEVDPYYQKYSSTVQCCGSHFDNLRIDKPDEFDMDIVIGLPVSIKIDPFNPDYSDIILEAKSPGYVQLKTGVQFQKLPMRDKEEWLINKTAYEWKDDANYLLRSKFCDWFKSVVNKALNKFEVSSNGRPVYYVEGVPYVIDKSESGPAMTLLISNYSRDFKLDVDLVPCFKFPENRWPISKSYRDIPPRCKKDYWMVVGKPNKASPSAYDQSRSWRIALHNQERELMHHSYNLRQAIRLIKKLRDSLGMKKIASYYIKTMFYWEVIEINNPDYWQKSSPATLFKQMVGKLHQALVARNIPYFWNKQNNLIGSVPPQTLANYEAKLKPLLEILEQPSKYKLVARYLLTPEEFADYNARFLHI</sequence>
<comment type="cofactor">
    <cofactor evidence="2">
        <name>Mg(2+)</name>
        <dbReference type="ChEBI" id="CHEBI:18420"/>
    </cofactor>
</comment>
<dbReference type="Pfam" id="PF03281">
    <property type="entry name" value="Mab-21"/>
    <property type="match status" value="1"/>
</dbReference>
<protein>
    <submittedName>
        <fullName evidence="17">Uncharacterized protein LOC111361991</fullName>
    </submittedName>
</protein>
<evidence type="ECO:0000256" key="8">
    <source>
        <dbReference type="ARBA" id="ARBA00022840"/>
    </source>
</evidence>
<reference evidence="17" key="1">
    <citation type="submission" date="2025-08" db="UniProtKB">
        <authorList>
            <consortium name="RefSeq"/>
        </authorList>
    </citation>
    <scope>IDENTIFICATION</scope>
    <source>
        <strain evidence="17">Ishihara</strain>
        <tissue evidence="17">Whole body</tissue>
    </source>
</reference>
<evidence type="ECO:0000259" key="14">
    <source>
        <dbReference type="Pfam" id="PF03281"/>
    </source>
</evidence>
<dbReference type="OrthoDB" id="6054650at2759"/>
<evidence type="ECO:0000256" key="6">
    <source>
        <dbReference type="ARBA" id="ARBA00022723"/>
    </source>
</evidence>
<dbReference type="PANTHER" id="PTHR10656:SF42">
    <property type="entry name" value="CYCLIC GMP-AMP SYNTHASE-LIKE PROTEIN-RELATED"/>
    <property type="match status" value="1"/>
</dbReference>
<dbReference type="RefSeq" id="XP_022834243.1">
    <property type="nucleotide sequence ID" value="XM_022978475.1"/>
</dbReference>
<keyword evidence="11" id="KW-0464">Manganese</keyword>
<keyword evidence="13" id="KW-1133">Transmembrane helix</keyword>
<dbReference type="KEGG" id="sliu:111361991"/>
<evidence type="ECO:0000256" key="11">
    <source>
        <dbReference type="ARBA" id="ARBA00023211"/>
    </source>
</evidence>
<keyword evidence="8" id="KW-0067">ATP-binding</keyword>
<dbReference type="GO" id="GO:0016779">
    <property type="term" value="F:nucleotidyltransferase activity"/>
    <property type="evidence" value="ECO:0007669"/>
    <property type="project" value="UniProtKB-KW"/>
</dbReference>
<dbReference type="GO" id="GO:0005525">
    <property type="term" value="F:GTP binding"/>
    <property type="evidence" value="ECO:0007669"/>
    <property type="project" value="UniProtKB-KW"/>
</dbReference>
<comment type="similarity">
    <text evidence="3">Belongs to the mab-21 family.</text>
</comment>
<comment type="cofactor">
    <cofactor evidence="1">
        <name>Mn(2+)</name>
        <dbReference type="ChEBI" id="CHEBI:29035"/>
    </cofactor>
</comment>
<feature type="domain" description="Mab-21-like nucleotidyltransferase" evidence="14">
    <location>
        <begin position="180"/>
        <end position="388"/>
    </location>
</feature>
<dbReference type="Gene3D" id="1.10.1410.40">
    <property type="match status" value="1"/>
</dbReference>
<keyword evidence="16" id="KW-1185">Reference proteome</keyword>
<keyword evidence="4" id="KW-0808">Transferase</keyword>
<feature type="compositionally biased region" description="Basic and acidic residues" evidence="12">
    <location>
        <begin position="47"/>
        <end position="67"/>
    </location>
</feature>
<evidence type="ECO:0000256" key="2">
    <source>
        <dbReference type="ARBA" id="ARBA00001946"/>
    </source>
</evidence>
<dbReference type="AlphaFoldDB" id="A0A9J7EMP7"/>
<evidence type="ECO:0000313" key="17">
    <source>
        <dbReference type="RefSeq" id="XP_022834243.1"/>
    </source>
</evidence>
<keyword evidence="10" id="KW-0342">GTP-binding</keyword>
<dbReference type="Pfam" id="PF20266">
    <property type="entry name" value="Mab-21_C"/>
    <property type="match status" value="1"/>
</dbReference>
<keyword evidence="7" id="KW-0547">Nucleotide-binding</keyword>
<evidence type="ECO:0000256" key="5">
    <source>
        <dbReference type="ARBA" id="ARBA00022695"/>
    </source>
</evidence>
<keyword evidence="6" id="KW-0479">Metal-binding</keyword>
<dbReference type="InterPro" id="IPR024810">
    <property type="entry name" value="MAB21L/cGLR"/>
</dbReference>
<dbReference type="Gene3D" id="3.30.460.90">
    <property type="match status" value="1"/>
</dbReference>
<keyword evidence="13" id="KW-0472">Membrane</keyword>
<evidence type="ECO:0000256" key="7">
    <source>
        <dbReference type="ARBA" id="ARBA00022741"/>
    </source>
</evidence>
<feature type="compositionally biased region" description="Low complexity" evidence="12">
    <location>
        <begin position="68"/>
        <end position="79"/>
    </location>
</feature>
<dbReference type="InterPro" id="IPR046906">
    <property type="entry name" value="Mab-21_HhH/H2TH-like"/>
</dbReference>
<evidence type="ECO:0000313" key="16">
    <source>
        <dbReference type="Proteomes" id="UP000301870"/>
    </source>
</evidence>
<evidence type="ECO:0000256" key="10">
    <source>
        <dbReference type="ARBA" id="ARBA00023134"/>
    </source>
</evidence>
<dbReference type="PANTHER" id="PTHR10656">
    <property type="entry name" value="CELL FATE DETERMINING PROTEIN MAB21-RELATED"/>
    <property type="match status" value="1"/>
</dbReference>
<keyword evidence="13" id="KW-0812">Transmembrane</keyword>
<dbReference type="InterPro" id="IPR046903">
    <property type="entry name" value="Mab-21-like_nuc_Trfase"/>
</dbReference>
<dbReference type="GO" id="GO:0005524">
    <property type="term" value="F:ATP binding"/>
    <property type="evidence" value="ECO:0007669"/>
    <property type="project" value="UniProtKB-KW"/>
</dbReference>
<evidence type="ECO:0000256" key="4">
    <source>
        <dbReference type="ARBA" id="ARBA00022679"/>
    </source>
</evidence>